<proteinExistence type="predicted"/>
<feature type="chain" id="PRO_5043487529" evidence="1">
    <location>
        <begin position="20"/>
        <end position="225"/>
    </location>
</feature>
<keyword evidence="1" id="KW-0732">Signal</keyword>
<feature type="signal peptide" evidence="1">
    <location>
        <begin position="1"/>
        <end position="19"/>
    </location>
</feature>
<sequence>MKRRLLFIPLLLFCIGIQADDVESLKQQINSIKKNSQYIYADVTAASAEDAKELAEETLYANINEWVANQKKMGKNVEADAHKEKWATIEMPRGNMFRSFMYVQKFELLNEGGTESLTELPERTVSATPSVTTFPAVVMEVASCTEYADLAAKITDLKKTGKISEYGRYASLDNPKDYYLAIYDREGKIVAVLSVGDNRVNVRTKQPDSEKNYKGCGAIGFKTIN</sequence>
<protein>
    <submittedName>
        <fullName evidence="2">Uncharacterized protein</fullName>
    </submittedName>
</protein>
<dbReference type="Proteomes" id="UP001204579">
    <property type="component" value="Unassembled WGS sequence"/>
</dbReference>
<organism evidence="2 3">
    <name type="scientific">Phocaeicola barnesiae</name>
    <dbReference type="NCBI Taxonomy" id="376804"/>
    <lineage>
        <taxon>Bacteria</taxon>
        <taxon>Pseudomonadati</taxon>
        <taxon>Bacteroidota</taxon>
        <taxon>Bacteroidia</taxon>
        <taxon>Bacteroidales</taxon>
        <taxon>Bacteroidaceae</taxon>
        <taxon>Phocaeicola</taxon>
    </lineage>
</organism>
<evidence type="ECO:0000256" key="1">
    <source>
        <dbReference type="SAM" id="SignalP"/>
    </source>
</evidence>
<dbReference type="RefSeq" id="WP_258335338.1">
    <property type="nucleotide sequence ID" value="NZ_JANRHJ010000002.1"/>
</dbReference>
<dbReference type="EMBL" id="JANRHJ010000002">
    <property type="protein sequence ID" value="MCR8872935.1"/>
    <property type="molecule type" value="Genomic_DNA"/>
</dbReference>
<comment type="caution">
    <text evidence="2">The sequence shown here is derived from an EMBL/GenBank/DDBJ whole genome shotgun (WGS) entry which is preliminary data.</text>
</comment>
<evidence type="ECO:0000313" key="3">
    <source>
        <dbReference type="Proteomes" id="UP001204579"/>
    </source>
</evidence>
<gene>
    <name evidence="2" type="ORF">NW209_02675</name>
</gene>
<accession>A0AAW5N2J1</accession>
<dbReference type="AlphaFoldDB" id="A0AAW5N2J1"/>
<name>A0AAW5N2J1_9BACT</name>
<keyword evidence="3" id="KW-1185">Reference proteome</keyword>
<evidence type="ECO:0000313" key="2">
    <source>
        <dbReference type="EMBL" id="MCR8872935.1"/>
    </source>
</evidence>
<reference evidence="2 3" key="1">
    <citation type="submission" date="2022-08" db="EMBL/GenBank/DDBJ databases">
        <authorList>
            <person name="Zeman M."/>
            <person name="Kubasova T."/>
        </authorList>
    </citation>
    <scope>NUCLEOTIDE SEQUENCE [LARGE SCALE GENOMIC DNA]</scope>
    <source>
        <strain evidence="2 3">ET62</strain>
    </source>
</reference>